<gene>
    <name evidence="1" type="ORF">ACFOX3_08580</name>
</gene>
<organism evidence="1 2">
    <name type="scientific">Simiduia curdlanivorans</name>
    <dbReference type="NCBI Taxonomy" id="1492769"/>
    <lineage>
        <taxon>Bacteria</taxon>
        <taxon>Pseudomonadati</taxon>
        <taxon>Pseudomonadota</taxon>
        <taxon>Gammaproteobacteria</taxon>
        <taxon>Cellvibrionales</taxon>
        <taxon>Cellvibrionaceae</taxon>
        <taxon>Simiduia</taxon>
    </lineage>
</organism>
<proteinExistence type="predicted"/>
<dbReference type="Proteomes" id="UP001595840">
    <property type="component" value="Unassembled WGS sequence"/>
</dbReference>
<evidence type="ECO:0008006" key="3">
    <source>
        <dbReference type="Google" id="ProtNLM"/>
    </source>
</evidence>
<comment type="caution">
    <text evidence="1">The sequence shown here is derived from an EMBL/GenBank/DDBJ whole genome shotgun (WGS) entry which is preliminary data.</text>
</comment>
<dbReference type="EMBL" id="JBHSCX010000006">
    <property type="protein sequence ID" value="MFC4362356.1"/>
    <property type="molecule type" value="Genomic_DNA"/>
</dbReference>
<reference evidence="2" key="1">
    <citation type="journal article" date="2019" name="Int. J. Syst. Evol. Microbiol.">
        <title>The Global Catalogue of Microorganisms (GCM) 10K type strain sequencing project: providing services to taxonomists for standard genome sequencing and annotation.</title>
        <authorList>
            <consortium name="The Broad Institute Genomics Platform"/>
            <consortium name="The Broad Institute Genome Sequencing Center for Infectious Disease"/>
            <person name="Wu L."/>
            <person name="Ma J."/>
        </authorList>
    </citation>
    <scope>NUCLEOTIDE SEQUENCE [LARGE SCALE GENOMIC DNA]</scope>
    <source>
        <strain evidence="2">CECT 8570</strain>
    </source>
</reference>
<evidence type="ECO:0000313" key="2">
    <source>
        <dbReference type="Proteomes" id="UP001595840"/>
    </source>
</evidence>
<protein>
    <recommendedName>
        <fullName evidence="3">DUF4397 domain-containing protein</fullName>
    </recommendedName>
</protein>
<accession>A0ABV8V371</accession>
<evidence type="ECO:0000313" key="1">
    <source>
        <dbReference type="EMBL" id="MFC4362356.1"/>
    </source>
</evidence>
<keyword evidence="2" id="KW-1185">Reference proteome</keyword>
<dbReference type="PROSITE" id="PS51257">
    <property type="entry name" value="PROKAR_LIPOPROTEIN"/>
    <property type="match status" value="1"/>
</dbReference>
<dbReference type="RefSeq" id="WP_290260607.1">
    <property type="nucleotide sequence ID" value="NZ_JAUFQG010000004.1"/>
</dbReference>
<name>A0ABV8V371_9GAMM</name>
<sequence length="514" mass="55656">METLHSRGRGRQFGAVLLACLAALVAACSDSNSNSQRAADAGYLQFYNASPNSSVTDFVITTTTSETNTSLVSKAEYGDASAITAVTPADYALSIERADPANPGEKIALFERDVTVIKDEHSFWLMTGDYSAPELTEYRYVPPTPYNSGEFGITVFNVTEARGQIELYYVAEGGTFDEAQFLVTLGDGGRSEPSTLSEGNYIFFAVDVDSGNRILTTDVVPFVKANTYFLMLRELGYGDASTVVLDQVSGSSFVYSYQDQLNPAPTKIRAYNSITDLNNVDVILTGASETHTISGLAASTLSDVQSLAGGEYDVELTAAANPDVVHYQREEGRKLASGSNSILFFLENVLATGNDVVLLDFLLSQPLRPRLYESHVNYVHLGVKQVEVETSSGETVLVADPLILHFVNEDAGEVFEAVDGEGNLVVAPTSKYNLTNLEFGSQRNFSMPVANYVLYLTYSTTASVTNEDGTVTVVSTRHQFGDSLDFEVLAGENYLLTFEADASATDGYRLKISQ</sequence>